<feature type="compositionally biased region" description="Low complexity" evidence="1">
    <location>
        <begin position="48"/>
        <end position="65"/>
    </location>
</feature>
<name>A0A1C1CMP7_9EURO</name>
<dbReference type="Proteomes" id="UP000094526">
    <property type="component" value="Unassembled WGS sequence"/>
</dbReference>
<sequence length="321" mass="35009">MSYSLPLSSIAELAARLRARSESEDEGEDVVLISGIHNSSNPDEGDDSPTSSCPSTSSSSSNSPCEGEWEDEWNTFQAAYADHAQSFCNTGDALCFDDPVSGSIGRALDPGNPVVGAGTGPEYLNIDAVNPNTGVCLNTPTHAGALFMDIAGQSPEQEQAHADTLWPTITPFPPRSTTQRQSSGKQLKQDPDGGLQMRILALWNLHQHNESLAARARAQAEKAAREEELAQRVMVLEYLHHDTKKTDGLHLRKPKDGRVEGYVTVIRDTFDIRNHLASVRRGQRYESAMHAMGGGLDIRDITRGNKDLILFLAIQIYPVMV</sequence>
<dbReference type="AlphaFoldDB" id="A0A1C1CMP7"/>
<evidence type="ECO:0000313" key="2">
    <source>
        <dbReference type="EMBL" id="OCT49721.1"/>
    </source>
</evidence>
<feature type="compositionally biased region" description="Polar residues" evidence="1">
    <location>
        <begin position="175"/>
        <end position="186"/>
    </location>
</feature>
<dbReference type="OrthoDB" id="10497719at2759"/>
<dbReference type="VEuPathDB" id="FungiDB:CLCR_07392"/>
<feature type="region of interest" description="Disordered" evidence="1">
    <location>
        <begin position="19"/>
        <end position="69"/>
    </location>
</feature>
<accession>A0A1C1CMP7</accession>
<dbReference type="VEuPathDB" id="FungiDB:G647_09961"/>
<reference evidence="3" key="1">
    <citation type="submission" date="2015-07" db="EMBL/GenBank/DDBJ databases">
        <authorList>
            <person name="Teixeira M.M."/>
            <person name="Souza R.C."/>
            <person name="Almeida L.G."/>
            <person name="Vicente V.A."/>
            <person name="de Hoog S."/>
            <person name="Bocca A.L."/>
            <person name="de Almeida S.R."/>
            <person name="Vasconcelos A.T."/>
            <person name="Felipe M.S."/>
        </authorList>
    </citation>
    <scope>NUCLEOTIDE SEQUENCE [LARGE SCALE GENOMIC DNA]</scope>
    <source>
        <strain evidence="3">KSF</strain>
    </source>
</reference>
<keyword evidence="3" id="KW-1185">Reference proteome</keyword>
<organism evidence="2 3">
    <name type="scientific">Cladophialophora carrionii</name>
    <dbReference type="NCBI Taxonomy" id="86049"/>
    <lineage>
        <taxon>Eukaryota</taxon>
        <taxon>Fungi</taxon>
        <taxon>Dikarya</taxon>
        <taxon>Ascomycota</taxon>
        <taxon>Pezizomycotina</taxon>
        <taxon>Eurotiomycetes</taxon>
        <taxon>Chaetothyriomycetidae</taxon>
        <taxon>Chaetothyriales</taxon>
        <taxon>Herpotrichiellaceae</taxon>
        <taxon>Cladophialophora</taxon>
    </lineage>
</organism>
<evidence type="ECO:0000256" key="1">
    <source>
        <dbReference type="SAM" id="MobiDB-lite"/>
    </source>
</evidence>
<comment type="caution">
    <text evidence="2">The sequence shown here is derived from an EMBL/GenBank/DDBJ whole genome shotgun (WGS) entry which is preliminary data.</text>
</comment>
<evidence type="ECO:0000313" key="3">
    <source>
        <dbReference type="Proteomes" id="UP000094526"/>
    </source>
</evidence>
<protein>
    <submittedName>
        <fullName evidence="2">Uncharacterized protein</fullName>
    </submittedName>
</protein>
<proteinExistence type="predicted"/>
<feature type="region of interest" description="Disordered" evidence="1">
    <location>
        <begin position="166"/>
        <end position="191"/>
    </location>
</feature>
<gene>
    <name evidence="2" type="ORF">CLCR_07392</name>
</gene>
<dbReference type="EMBL" id="LGRB01000010">
    <property type="protein sequence ID" value="OCT49721.1"/>
    <property type="molecule type" value="Genomic_DNA"/>
</dbReference>